<sequence>MNRDASLWTPRDALVDMLRRIDRGEIVPRALIIAVDFEDGDGGAMTFNIASPNFLTSVGLAGRVFYSVNQCGDHD</sequence>
<dbReference type="RefSeq" id="YP_010738317.1">
    <property type="nucleotide sequence ID" value="NC_073025.1"/>
</dbReference>
<evidence type="ECO:0000313" key="2">
    <source>
        <dbReference type="Proteomes" id="UP000502416"/>
    </source>
</evidence>
<dbReference type="KEGG" id="vg:79585684"/>
<dbReference type="GeneID" id="79585684"/>
<organism evidence="1 2">
    <name type="scientific">Sphingomonas phage Lucius</name>
    <dbReference type="NCBI Taxonomy" id="2686313"/>
    <lineage>
        <taxon>Viruses</taxon>
        <taxon>Duplodnaviria</taxon>
        <taxon>Heunggongvirae</taxon>
        <taxon>Uroviricota</taxon>
        <taxon>Caudoviricetes</taxon>
        <taxon>Johnpaulvirinae</taxon>
        <taxon>Kharnvirus</taxon>
        <taxon>Kharnvirus lucius</taxon>
    </lineage>
</organism>
<proteinExistence type="predicted"/>
<protein>
    <submittedName>
        <fullName evidence="1">Uncharacterized protein</fullName>
    </submittedName>
</protein>
<evidence type="ECO:0000313" key="1">
    <source>
        <dbReference type="EMBL" id="QJD54496.1"/>
    </source>
</evidence>
<accession>A0A6M3T865</accession>
<name>A0A6M3T865_9CAUD</name>
<keyword evidence="2" id="KW-1185">Reference proteome</keyword>
<dbReference type="EMBL" id="MN734438">
    <property type="protein sequence ID" value="QJD54496.1"/>
    <property type="molecule type" value="Genomic_DNA"/>
</dbReference>
<reference evidence="1 2" key="1">
    <citation type="submission" date="2019-11" db="EMBL/GenBank/DDBJ databases">
        <authorList>
            <person name="Hylling O."/>
            <person name="Hansen L.H."/>
            <person name="Johansen A."/>
        </authorList>
    </citation>
    <scope>NUCLEOTIDE SEQUENCE [LARGE SCALE GENOMIC DNA]</scope>
</reference>
<dbReference type="Proteomes" id="UP000502416">
    <property type="component" value="Segment"/>
</dbReference>